<reference evidence="1 2" key="1">
    <citation type="submission" date="2022-06" db="EMBL/GenBank/DDBJ databases">
        <title>Endosaccharibacter gen. nov., sp. nov., endophytic bacteria isolated from sugarcane.</title>
        <authorList>
            <person name="Pitiwittayakul N."/>
            <person name="Yukphan P."/>
            <person name="Charoenyingcharoen P."/>
            <person name="Tanasupawat S."/>
        </authorList>
    </citation>
    <scope>NUCLEOTIDE SEQUENCE [LARGE SCALE GENOMIC DNA]</scope>
    <source>
        <strain evidence="1 2">KSS8</strain>
    </source>
</reference>
<comment type="caution">
    <text evidence="1">The sequence shown here is derived from an EMBL/GenBank/DDBJ whole genome shotgun (WGS) entry which is preliminary data.</text>
</comment>
<keyword evidence="2" id="KW-1185">Reference proteome</keyword>
<proteinExistence type="predicted"/>
<organism evidence="1 2">
    <name type="scientific">Endosaccharibacter trunci</name>
    <dbReference type="NCBI Taxonomy" id="2812733"/>
    <lineage>
        <taxon>Bacteria</taxon>
        <taxon>Pseudomonadati</taxon>
        <taxon>Pseudomonadota</taxon>
        <taxon>Alphaproteobacteria</taxon>
        <taxon>Acetobacterales</taxon>
        <taxon>Acetobacteraceae</taxon>
        <taxon>Endosaccharibacter</taxon>
    </lineage>
</organism>
<protein>
    <submittedName>
        <fullName evidence="1">Uncharacterized protein</fullName>
    </submittedName>
</protein>
<dbReference type="RefSeq" id="WP_422862884.1">
    <property type="nucleotide sequence ID" value="NZ_JAMSKV010000002.1"/>
</dbReference>
<gene>
    <name evidence="1" type="ORF">NFI95_03095</name>
</gene>
<dbReference type="Pfam" id="PF20553">
    <property type="entry name" value="Methyltransf_35"/>
    <property type="match status" value="1"/>
</dbReference>
<evidence type="ECO:0000313" key="2">
    <source>
        <dbReference type="Proteomes" id="UP001524587"/>
    </source>
</evidence>
<dbReference type="EMBL" id="JAMSKV010000002">
    <property type="protein sequence ID" value="MCQ8277437.1"/>
    <property type="molecule type" value="Genomic_DNA"/>
</dbReference>
<sequence>MPSFNVVNYSLRPSKSIQRQLVFEGISKLKASLDFERQVYIGFGSIWFTDFVLAHRLLGIDDMISIEANEVGYHRAVFNAPYATVRVLHGLSNEVLPTLYSDGSICTRPWLVWLDYDYHFDETRKEDIISIIENSPPNSILLVTFNGGEMKYGKAPDRPARLRELFGAAVPDDLATNSCRDERMQQTLADFALDLIQSTASDLARPGGFIPAFRLIYQDNAPMVTVGGILPTKGAVTTAGGIVNNANWKCRPAKPIVAPPLTLRESAVLQSCLPSVERLSRDAVRALGFDLEEDQIETFQTYYRHCPTFVQILA</sequence>
<dbReference type="InterPro" id="IPR046788">
    <property type="entry name" value="Methyltransf_35"/>
</dbReference>
<name>A0ABT1W3I0_9PROT</name>
<evidence type="ECO:0000313" key="1">
    <source>
        <dbReference type="EMBL" id="MCQ8277437.1"/>
    </source>
</evidence>
<accession>A0ABT1W3I0</accession>
<dbReference type="Proteomes" id="UP001524587">
    <property type="component" value="Unassembled WGS sequence"/>
</dbReference>